<dbReference type="Proteomes" id="UP000253975">
    <property type="component" value="Unassembled WGS sequence"/>
</dbReference>
<evidence type="ECO:0000256" key="2">
    <source>
        <dbReference type="ARBA" id="ARBA00022643"/>
    </source>
</evidence>
<evidence type="ECO:0000313" key="4">
    <source>
        <dbReference type="EMBL" id="RDB57804.1"/>
    </source>
</evidence>
<feature type="domain" description="NADPH-dependent FMN reductase-like" evidence="3">
    <location>
        <begin position="1"/>
        <end position="151"/>
    </location>
</feature>
<dbReference type="GO" id="GO:0016491">
    <property type="term" value="F:oxidoreductase activity"/>
    <property type="evidence" value="ECO:0007669"/>
    <property type="project" value="InterPro"/>
</dbReference>
<dbReference type="AlphaFoldDB" id="A0A369LF48"/>
<dbReference type="EMBL" id="PPTO01000011">
    <property type="protein sequence ID" value="RDB57804.1"/>
    <property type="molecule type" value="Genomic_DNA"/>
</dbReference>
<dbReference type="InterPro" id="IPR005025">
    <property type="entry name" value="FMN_Rdtase-like_dom"/>
</dbReference>
<dbReference type="SUPFAM" id="SSF52218">
    <property type="entry name" value="Flavoproteins"/>
    <property type="match status" value="1"/>
</dbReference>
<proteinExistence type="predicted"/>
<keyword evidence="2" id="KW-0288">FMN</keyword>
<keyword evidence="1" id="KW-0285">Flavoprotein</keyword>
<dbReference type="Pfam" id="PF03358">
    <property type="entry name" value="FMN_red"/>
    <property type="match status" value="1"/>
</dbReference>
<dbReference type="InterPro" id="IPR051796">
    <property type="entry name" value="ISF_SsuE-like"/>
</dbReference>
<evidence type="ECO:0000313" key="5">
    <source>
        <dbReference type="Proteomes" id="UP000253975"/>
    </source>
</evidence>
<accession>A0A369LF48</accession>
<dbReference type="Gene3D" id="3.40.50.360">
    <property type="match status" value="1"/>
</dbReference>
<dbReference type="PANTHER" id="PTHR43278">
    <property type="entry name" value="NAD(P)H-DEPENDENT FMN-CONTAINING OXIDOREDUCTASE YWQN-RELATED"/>
    <property type="match status" value="1"/>
</dbReference>
<protein>
    <submittedName>
        <fullName evidence="4">Flavodoxin family protein</fullName>
    </submittedName>
</protein>
<organism evidence="4 5">
    <name type="scientific">Slackia isoflavoniconvertens</name>
    <dbReference type="NCBI Taxonomy" id="572010"/>
    <lineage>
        <taxon>Bacteria</taxon>
        <taxon>Bacillati</taxon>
        <taxon>Actinomycetota</taxon>
        <taxon>Coriobacteriia</taxon>
        <taxon>Eggerthellales</taxon>
        <taxon>Eggerthellaceae</taxon>
        <taxon>Slackia</taxon>
    </lineage>
</organism>
<dbReference type="PANTHER" id="PTHR43278:SF4">
    <property type="entry name" value="NAD(P)H-DEPENDENT FMN-CONTAINING OXIDOREDUCTASE YWQN-RELATED"/>
    <property type="match status" value="1"/>
</dbReference>
<evidence type="ECO:0000259" key="3">
    <source>
        <dbReference type="Pfam" id="PF03358"/>
    </source>
</evidence>
<evidence type="ECO:0000256" key="1">
    <source>
        <dbReference type="ARBA" id="ARBA00022630"/>
    </source>
</evidence>
<dbReference type="RefSeq" id="WP_114615895.1">
    <property type="nucleotide sequence ID" value="NZ_PPTO01000011.1"/>
</dbReference>
<comment type="caution">
    <text evidence="4">The sequence shown here is derived from an EMBL/GenBank/DDBJ whole genome shotgun (WGS) entry which is preliminary data.</text>
</comment>
<name>A0A369LF48_9ACTN</name>
<dbReference type="InterPro" id="IPR029039">
    <property type="entry name" value="Flavoprotein-like_sf"/>
</dbReference>
<reference evidence="4 5" key="1">
    <citation type="journal article" date="2018" name="Elife">
        <title>Discovery and characterization of a prevalent human gut bacterial enzyme sufficient for the inactivation of a family of plant toxins.</title>
        <authorList>
            <person name="Koppel N."/>
            <person name="Bisanz J.E."/>
            <person name="Pandelia M.E."/>
            <person name="Turnbaugh P.J."/>
            <person name="Balskus E.P."/>
        </authorList>
    </citation>
    <scope>NUCLEOTIDE SEQUENCE [LARGE SCALE GENOMIC DNA]</scope>
    <source>
        <strain evidence="4 5">OB21 GAM31</strain>
    </source>
</reference>
<gene>
    <name evidence="4" type="ORF">C1881_07435</name>
</gene>
<sequence length="208" mass="22207">MKVLMVNGSPKSKGNTAAALAEVGAALEGHGIEWEVFQLGAAPVRDCIGCGKCAELDCACVFDDDMVNELIKAAQQADGFIFGTPVYYAHPTGRILSVLDRAFYAGGAAFVHKPGAAIAVARRGGITASFDVLNKYFTIKQMPVVASTYWNGVHGRVPGEAALDEEGMRTMRNIGHNMAWMLKCIELGRENGIEPPIAEAGAMTNFIR</sequence>